<dbReference type="RefSeq" id="WP_302079716.1">
    <property type="nucleotide sequence ID" value="NZ_JAUKWQ010000015.1"/>
</dbReference>
<evidence type="ECO:0000313" key="3">
    <source>
        <dbReference type="Proteomes" id="UP001169006"/>
    </source>
</evidence>
<reference evidence="2" key="1">
    <citation type="journal article" date="2015" name="Int. J. Syst. Evol. Microbiol.">
        <title>Rhizobium oryzicola sp. nov., potential plant-growth-promoting endophytic bacteria isolated from rice roots.</title>
        <authorList>
            <person name="Zhang X.X."/>
            <person name="Gao J.S."/>
            <person name="Cao Y.H."/>
            <person name="Sheirdil R.A."/>
            <person name="Wang X.C."/>
            <person name="Zhang L."/>
        </authorList>
    </citation>
    <scope>NUCLEOTIDE SEQUENCE</scope>
    <source>
        <strain evidence="2">05753</strain>
    </source>
</reference>
<dbReference type="SUPFAM" id="SSF53474">
    <property type="entry name" value="alpha/beta-Hydrolases"/>
    <property type="match status" value="1"/>
</dbReference>
<accession>A0ABT8T408</accession>
<reference evidence="2" key="2">
    <citation type="submission" date="2023-07" db="EMBL/GenBank/DDBJ databases">
        <authorList>
            <person name="Sun H."/>
        </authorList>
    </citation>
    <scope>NUCLEOTIDE SEQUENCE</scope>
    <source>
        <strain evidence="2">05753</strain>
    </source>
</reference>
<dbReference type="InterPro" id="IPR000639">
    <property type="entry name" value="Epox_hydrolase-like"/>
</dbReference>
<feature type="domain" description="AB hydrolase-1" evidence="1">
    <location>
        <begin position="21"/>
        <end position="136"/>
    </location>
</feature>
<dbReference type="Proteomes" id="UP001169006">
    <property type="component" value="Unassembled WGS sequence"/>
</dbReference>
<dbReference type="Gene3D" id="3.40.50.1820">
    <property type="entry name" value="alpha/beta hydrolase"/>
    <property type="match status" value="1"/>
</dbReference>
<dbReference type="PANTHER" id="PTHR43798">
    <property type="entry name" value="MONOACYLGLYCEROL LIPASE"/>
    <property type="match status" value="1"/>
</dbReference>
<keyword evidence="3" id="KW-1185">Reference proteome</keyword>
<protein>
    <submittedName>
        <fullName evidence="2">Alpha/beta hydrolase</fullName>
    </submittedName>
</protein>
<keyword evidence="2" id="KW-0378">Hydrolase</keyword>
<proteinExistence type="predicted"/>
<name>A0ABT8T408_9HYPH</name>
<dbReference type="InterPro" id="IPR000073">
    <property type="entry name" value="AB_hydrolase_1"/>
</dbReference>
<sequence length="274" mass="29709">MAYYESQGRRNYFMEFGKGRPVLLLHGISNSGRAWGPQIPALVEAGYRTIVPDHAGHGASARLSSPFSVADIADDTQRLLAYLGVDDLDVVGLSLGGMVALELALRQPSRIRRLVVANSFYKTDTPEFKAMAEGWASVFEQANGPEARLEQNWLVSVSPSFQATPEGIRTYQVWHGIAATSDGGSLAQVARGITTFDVSSRLRELSMPILFIAGSIDRMSPPELSHHMAMQTPNSEVTVIQGAAHISNADSPDHFTTRLLAFLQAGDKAQRAAL</sequence>
<evidence type="ECO:0000259" key="1">
    <source>
        <dbReference type="Pfam" id="PF00561"/>
    </source>
</evidence>
<dbReference type="PANTHER" id="PTHR43798:SF33">
    <property type="entry name" value="HYDROLASE, PUTATIVE (AFU_ORTHOLOGUE AFUA_2G14860)-RELATED"/>
    <property type="match status" value="1"/>
</dbReference>
<dbReference type="PRINTS" id="PR00111">
    <property type="entry name" value="ABHYDROLASE"/>
</dbReference>
<organism evidence="2 3">
    <name type="scientific">Rhizobium oryzicola</name>
    <dbReference type="NCBI Taxonomy" id="1232668"/>
    <lineage>
        <taxon>Bacteria</taxon>
        <taxon>Pseudomonadati</taxon>
        <taxon>Pseudomonadota</taxon>
        <taxon>Alphaproteobacteria</taxon>
        <taxon>Hyphomicrobiales</taxon>
        <taxon>Rhizobiaceae</taxon>
        <taxon>Rhizobium/Agrobacterium group</taxon>
        <taxon>Rhizobium</taxon>
    </lineage>
</organism>
<dbReference type="InterPro" id="IPR050266">
    <property type="entry name" value="AB_hydrolase_sf"/>
</dbReference>
<evidence type="ECO:0000313" key="2">
    <source>
        <dbReference type="EMBL" id="MDO1585431.1"/>
    </source>
</evidence>
<dbReference type="InterPro" id="IPR029058">
    <property type="entry name" value="AB_hydrolase_fold"/>
</dbReference>
<dbReference type="PRINTS" id="PR00412">
    <property type="entry name" value="EPOXHYDRLASE"/>
</dbReference>
<dbReference type="Pfam" id="PF00561">
    <property type="entry name" value="Abhydrolase_1"/>
    <property type="match status" value="1"/>
</dbReference>
<dbReference type="GO" id="GO:0016787">
    <property type="term" value="F:hydrolase activity"/>
    <property type="evidence" value="ECO:0007669"/>
    <property type="project" value="UniProtKB-KW"/>
</dbReference>
<dbReference type="EMBL" id="JAUKWQ010000015">
    <property type="protein sequence ID" value="MDO1585431.1"/>
    <property type="molecule type" value="Genomic_DNA"/>
</dbReference>
<comment type="caution">
    <text evidence="2">The sequence shown here is derived from an EMBL/GenBank/DDBJ whole genome shotgun (WGS) entry which is preliminary data.</text>
</comment>
<gene>
    <name evidence="2" type="ORF">Q2T52_25345</name>
</gene>